<dbReference type="PROSITE" id="PS51094">
    <property type="entry name" value="PTS_EIIA_TYPE_2"/>
    <property type="match status" value="1"/>
</dbReference>
<dbReference type="GO" id="GO:0008982">
    <property type="term" value="F:protein-N(PI)-phosphohistidine-sugar phosphotransferase activity"/>
    <property type="evidence" value="ECO:0007669"/>
    <property type="project" value="InterPro"/>
</dbReference>
<dbReference type="OrthoDB" id="95460at2"/>
<dbReference type="Proteomes" id="UP000230282">
    <property type="component" value="Unassembled WGS sequence"/>
</dbReference>
<evidence type="ECO:0000259" key="1">
    <source>
        <dbReference type="PROSITE" id="PS51094"/>
    </source>
</evidence>
<dbReference type="InterPro" id="IPR051541">
    <property type="entry name" value="PTS_SugarTrans_NitroReg"/>
</dbReference>
<comment type="caution">
    <text evidence="2">The sequence shown here is derived from an EMBL/GenBank/DDBJ whole genome shotgun (WGS) entry which is preliminary data.</text>
</comment>
<protein>
    <submittedName>
        <fullName evidence="2">PTS IIA-like nitrogen-regulatory protein PtsN</fullName>
    </submittedName>
</protein>
<dbReference type="PANTHER" id="PTHR47738">
    <property type="entry name" value="PTS SYSTEM FRUCTOSE-LIKE EIIA COMPONENT-RELATED"/>
    <property type="match status" value="1"/>
</dbReference>
<gene>
    <name evidence="2" type="primary">ptsN</name>
    <name evidence="2" type="ORF">CVP04_05205</name>
</gene>
<dbReference type="SUPFAM" id="SSF55804">
    <property type="entry name" value="Phoshotransferase/anion transport protein"/>
    <property type="match status" value="1"/>
</dbReference>
<reference evidence="2 3" key="1">
    <citation type="submission" date="2017-11" db="EMBL/GenBank/DDBJ databases">
        <title>Reclassification of Bisgaard taxon 5 as Caviibacterium pharyngocola gen. nov., sp. nov.</title>
        <authorList>
            <person name="Christensen H."/>
        </authorList>
    </citation>
    <scope>NUCLEOTIDE SEQUENCE [LARGE SCALE GENOMIC DNA]</scope>
    <source>
        <strain evidence="2 3">7_3</strain>
    </source>
</reference>
<dbReference type="GO" id="GO:0009401">
    <property type="term" value="P:phosphoenolpyruvate-dependent sugar phosphotransferase system"/>
    <property type="evidence" value="ECO:0007669"/>
    <property type="project" value="InterPro"/>
</dbReference>
<name>A0A2M8RWD5_9PAST</name>
<dbReference type="AlphaFoldDB" id="A0A2M8RWD5"/>
<dbReference type="NCBIfam" id="TIGR01419">
    <property type="entry name" value="nitro_reg_IIA"/>
    <property type="match status" value="1"/>
</dbReference>
<keyword evidence="3" id="KW-1185">Reference proteome</keyword>
<accession>A0A2M8RWD5</accession>
<dbReference type="PANTHER" id="PTHR47738:SF1">
    <property type="entry name" value="NITROGEN REGULATORY PROTEIN"/>
    <property type="match status" value="1"/>
</dbReference>
<dbReference type="CDD" id="cd00211">
    <property type="entry name" value="PTS_IIA_fru"/>
    <property type="match status" value="1"/>
</dbReference>
<organism evidence="2 3">
    <name type="scientific">Caviibacterium pharyngocola</name>
    <dbReference type="NCBI Taxonomy" id="28159"/>
    <lineage>
        <taxon>Bacteria</taxon>
        <taxon>Pseudomonadati</taxon>
        <taxon>Pseudomonadota</taxon>
        <taxon>Gammaproteobacteria</taxon>
        <taxon>Pasteurellales</taxon>
        <taxon>Pasteurellaceae</taxon>
        <taxon>Caviibacterium</taxon>
    </lineage>
</organism>
<dbReference type="Pfam" id="PF00359">
    <property type="entry name" value="PTS_EIIA_2"/>
    <property type="match status" value="1"/>
</dbReference>
<dbReference type="Gene3D" id="3.40.930.10">
    <property type="entry name" value="Mannitol-specific EII, Chain A"/>
    <property type="match status" value="1"/>
</dbReference>
<dbReference type="EMBL" id="PHGZ01000011">
    <property type="protein sequence ID" value="PJG83208.1"/>
    <property type="molecule type" value="Genomic_DNA"/>
</dbReference>
<dbReference type="InterPro" id="IPR016152">
    <property type="entry name" value="PTrfase/Anion_transptr"/>
</dbReference>
<feature type="domain" description="PTS EIIA type-2" evidence="1">
    <location>
        <begin position="5"/>
        <end position="153"/>
    </location>
</feature>
<evidence type="ECO:0000313" key="2">
    <source>
        <dbReference type="EMBL" id="PJG83208.1"/>
    </source>
</evidence>
<evidence type="ECO:0000313" key="3">
    <source>
        <dbReference type="Proteomes" id="UP000230282"/>
    </source>
</evidence>
<dbReference type="InterPro" id="IPR002178">
    <property type="entry name" value="PTS_EIIA_type-2_dom"/>
</dbReference>
<sequence length="168" mass="18823">MKFTEILPLEHIRQGLVCSSKKRVFETIDRIMAPILQAQGQEGEHYCFDCLFNREKLGNSGLGNGVAMPKGRLPFGDKPIAVFLQLETPVDYETSDHRDVDLILALLIPAGICADFSQSILPELAERLTDKNLCKQLRSAQSAEEIQQIFEYADHLVTENSESDDAQD</sequence>
<dbReference type="GO" id="GO:0030295">
    <property type="term" value="F:protein kinase activator activity"/>
    <property type="evidence" value="ECO:0007669"/>
    <property type="project" value="TreeGrafter"/>
</dbReference>
<dbReference type="InterPro" id="IPR006320">
    <property type="entry name" value="PTS_Nitro_regul"/>
</dbReference>
<proteinExistence type="predicted"/>